<proteinExistence type="predicted"/>
<organism evidence="2 3">
    <name type="scientific">Heterodera schachtii</name>
    <name type="common">Sugarbeet cyst nematode worm</name>
    <name type="synonym">Tylenchus schachtii</name>
    <dbReference type="NCBI Taxonomy" id="97005"/>
    <lineage>
        <taxon>Eukaryota</taxon>
        <taxon>Metazoa</taxon>
        <taxon>Ecdysozoa</taxon>
        <taxon>Nematoda</taxon>
        <taxon>Chromadorea</taxon>
        <taxon>Rhabditida</taxon>
        <taxon>Tylenchina</taxon>
        <taxon>Tylenchomorpha</taxon>
        <taxon>Tylenchoidea</taxon>
        <taxon>Heteroderidae</taxon>
        <taxon>Heteroderinae</taxon>
        <taxon>Heterodera</taxon>
    </lineage>
</organism>
<evidence type="ECO:0000313" key="2">
    <source>
        <dbReference type="EMBL" id="KAL3070367.1"/>
    </source>
</evidence>
<evidence type="ECO:0000313" key="3">
    <source>
        <dbReference type="Proteomes" id="UP001620645"/>
    </source>
</evidence>
<feature type="compositionally biased region" description="Basic and acidic residues" evidence="1">
    <location>
        <begin position="1"/>
        <end position="11"/>
    </location>
</feature>
<reference evidence="2 3" key="1">
    <citation type="submission" date="2024-10" db="EMBL/GenBank/DDBJ databases">
        <authorList>
            <person name="Kim D."/>
        </authorList>
    </citation>
    <scope>NUCLEOTIDE SEQUENCE [LARGE SCALE GENOMIC DNA]</scope>
    <source>
        <strain evidence="2">Taebaek</strain>
    </source>
</reference>
<name>A0ABD2HXX7_HETSC</name>
<keyword evidence="3" id="KW-1185">Reference proteome</keyword>
<comment type="caution">
    <text evidence="2">The sequence shown here is derived from an EMBL/GenBank/DDBJ whole genome shotgun (WGS) entry which is preliminary data.</text>
</comment>
<evidence type="ECO:0000256" key="1">
    <source>
        <dbReference type="SAM" id="MobiDB-lite"/>
    </source>
</evidence>
<dbReference type="Proteomes" id="UP001620645">
    <property type="component" value="Unassembled WGS sequence"/>
</dbReference>
<accession>A0ABD2HXX7</accession>
<sequence length="103" mass="12051">MDQKGPNKETRANQSNPGHPSHTDVGIQLEAKATAEEHFDKHTRRHNCRRDAWISERCIEHLHHVLNKQSELFMRYKGDELLLKIGEHQTLLNSIFDRQIGFL</sequence>
<dbReference type="EMBL" id="JBICCN010000410">
    <property type="protein sequence ID" value="KAL3070367.1"/>
    <property type="molecule type" value="Genomic_DNA"/>
</dbReference>
<dbReference type="AlphaFoldDB" id="A0ABD2HXX7"/>
<gene>
    <name evidence="2" type="ORF">niasHS_015606</name>
</gene>
<protein>
    <submittedName>
        <fullName evidence="2">Uncharacterized protein</fullName>
    </submittedName>
</protein>
<feature type="region of interest" description="Disordered" evidence="1">
    <location>
        <begin position="1"/>
        <end position="28"/>
    </location>
</feature>